<keyword evidence="4" id="KW-0812">Transmembrane</keyword>
<dbReference type="Gene3D" id="2.40.160.60">
    <property type="entry name" value="Outer membrane protein transport protein (OMPP1/FadL/TodX)"/>
    <property type="match status" value="1"/>
</dbReference>
<dbReference type="PANTHER" id="PTHR35093">
    <property type="entry name" value="OUTER MEMBRANE PROTEIN NMB0088-RELATED"/>
    <property type="match status" value="1"/>
</dbReference>
<accession>A0A1I5TR20</accession>
<dbReference type="GO" id="GO:0009279">
    <property type="term" value="C:cell outer membrane"/>
    <property type="evidence" value="ECO:0007669"/>
    <property type="project" value="UniProtKB-SubCell"/>
</dbReference>
<name>A0A1I5TR20_9GAMM</name>
<dbReference type="GO" id="GO:0015483">
    <property type="term" value="F:long-chain fatty acid transporting porin activity"/>
    <property type="evidence" value="ECO:0007669"/>
    <property type="project" value="TreeGrafter"/>
</dbReference>
<keyword evidence="6" id="KW-0472">Membrane</keyword>
<keyword evidence="5 8" id="KW-0732">Signal</keyword>
<evidence type="ECO:0000313" key="9">
    <source>
        <dbReference type="EMBL" id="SFP85057.1"/>
    </source>
</evidence>
<evidence type="ECO:0000256" key="3">
    <source>
        <dbReference type="ARBA" id="ARBA00022452"/>
    </source>
</evidence>
<evidence type="ECO:0000256" key="7">
    <source>
        <dbReference type="ARBA" id="ARBA00023237"/>
    </source>
</evidence>
<dbReference type="OrthoDB" id="19849at2"/>
<dbReference type="InterPro" id="IPR005017">
    <property type="entry name" value="OMPP1/FadL/TodX"/>
</dbReference>
<keyword evidence="3" id="KW-1134">Transmembrane beta strand</keyword>
<dbReference type="EMBL" id="FOXM01000006">
    <property type="protein sequence ID" value="SFP85057.1"/>
    <property type="molecule type" value="Genomic_DNA"/>
</dbReference>
<evidence type="ECO:0000256" key="2">
    <source>
        <dbReference type="ARBA" id="ARBA00008163"/>
    </source>
</evidence>
<dbReference type="Pfam" id="PF03349">
    <property type="entry name" value="Toluene_X"/>
    <property type="match status" value="1"/>
</dbReference>
<evidence type="ECO:0000313" key="10">
    <source>
        <dbReference type="Proteomes" id="UP000243084"/>
    </source>
</evidence>
<dbReference type="Proteomes" id="UP000243084">
    <property type="component" value="Unassembled WGS sequence"/>
</dbReference>
<keyword evidence="7" id="KW-0998">Cell outer membrane</keyword>
<keyword evidence="10" id="KW-1185">Reference proteome</keyword>
<protein>
    <submittedName>
        <fullName evidence="9">Long-chain fatty acid transport protein</fullName>
    </submittedName>
</protein>
<evidence type="ECO:0000256" key="5">
    <source>
        <dbReference type="ARBA" id="ARBA00022729"/>
    </source>
</evidence>
<dbReference type="AlphaFoldDB" id="A0A1I5TR20"/>
<dbReference type="SUPFAM" id="SSF56935">
    <property type="entry name" value="Porins"/>
    <property type="match status" value="1"/>
</dbReference>
<evidence type="ECO:0000256" key="6">
    <source>
        <dbReference type="ARBA" id="ARBA00023136"/>
    </source>
</evidence>
<sequence>MMLKPLTGCLLCLGLPIWAHAGGILLDEIGTDNTGLVNAGSAARAQGPATIASNPAGMSYLDGTQIAAGAQLLFGDLSFERDSSTTSTGGNGGNALPLIPGANLFASLQVDEHWSLGFGFYGDFGLALDYDDDWAGRYQVQDSSIIGVSLVPSASYRVNDAWSLGVGLRAMYTMLETEAAIDRAPFALLERADGQFSYEDQTWGYGARIGVIHTPRPGTRIGLAYTSPIDLDFDEHLNVDGSGPALARLDNSKIQLDTTVPQTLTLSLYQQLDQQWAVLATLNWQDWSEFGEIGVEVDTTASTAQARTIDANYKDTWQLAMGAQYQATPQLLWNVGAAYDSSAVSDSDRSVLLPMAASWRLGTGATYRLDRDTDLNVSWDLIWFGDMPVEQTKSLSGERLSGEFKDAWVQTLTGNMTWRF</sequence>
<reference evidence="10" key="1">
    <citation type="submission" date="2016-10" db="EMBL/GenBank/DDBJ databases">
        <authorList>
            <person name="Varghese N."/>
            <person name="Submissions S."/>
        </authorList>
    </citation>
    <scope>NUCLEOTIDE SEQUENCE [LARGE SCALE GENOMIC DNA]</scope>
    <source>
        <strain evidence="10">JCM 18195</strain>
    </source>
</reference>
<evidence type="ECO:0000256" key="4">
    <source>
        <dbReference type="ARBA" id="ARBA00022692"/>
    </source>
</evidence>
<feature type="chain" id="PRO_5017252313" evidence="8">
    <location>
        <begin position="22"/>
        <end position="420"/>
    </location>
</feature>
<gene>
    <name evidence="9" type="ORF">SAMN05216229_106231</name>
</gene>
<proteinExistence type="inferred from homology"/>
<evidence type="ECO:0000256" key="1">
    <source>
        <dbReference type="ARBA" id="ARBA00004571"/>
    </source>
</evidence>
<comment type="similarity">
    <text evidence="2">Belongs to the OmpP1/FadL family.</text>
</comment>
<evidence type="ECO:0000256" key="8">
    <source>
        <dbReference type="SAM" id="SignalP"/>
    </source>
</evidence>
<feature type="signal peptide" evidence="8">
    <location>
        <begin position="1"/>
        <end position="21"/>
    </location>
</feature>
<comment type="subcellular location">
    <subcellularLocation>
        <location evidence="1">Cell outer membrane</location>
        <topology evidence="1">Multi-pass membrane protein</topology>
    </subcellularLocation>
</comment>
<dbReference type="PANTHER" id="PTHR35093:SF8">
    <property type="entry name" value="OUTER MEMBRANE PROTEIN NMB0088-RELATED"/>
    <property type="match status" value="1"/>
</dbReference>
<organism evidence="9 10">
    <name type="scientific">Geopseudomonas sagittaria</name>
    <dbReference type="NCBI Taxonomy" id="1135990"/>
    <lineage>
        <taxon>Bacteria</taxon>
        <taxon>Pseudomonadati</taxon>
        <taxon>Pseudomonadota</taxon>
        <taxon>Gammaproteobacteria</taxon>
        <taxon>Pseudomonadales</taxon>
        <taxon>Pseudomonadaceae</taxon>
        <taxon>Geopseudomonas</taxon>
    </lineage>
</organism>